<dbReference type="GO" id="GO:0045332">
    <property type="term" value="P:phospholipid translocation"/>
    <property type="evidence" value="ECO:0007669"/>
    <property type="project" value="TreeGrafter"/>
</dbReference>
<dbReference type="GO" id="GO:0016787">
    <property type="term" value="F:hydrolase activity"/>
    <property type="evidence" value="ECO:0007669"/>
    <property type="project" value="UniProtKB-KW"/>
</dbReference>
<dbReference type="GO" id="GO:0000166">
    <property type="term" value="F:nucleotide binding"/>
    <property type="evidence" value="ECO:0007669"/>
    <property type="project" value="InterPro"/>
</dbReference>
<dbReference type="PANTHER" id="PTHR24092:SF165">
    <property type="entry name" value="PHOSPHOLIPID-TRANSPORTING ATPASE 8-RELATED"/>
    <property type="match status" value="1"/>
</dbReference>
<protein>
    <submittedName>
        <fullName evidence="1">Putative phospholipid-transporting ATPase 8</fullName>
        <ecNumber evidence="1">3.6.3.1</ecNumber>
    </submittedName>
</protein>
<dbReference type="Proteomes" id="UP000053555">
    <property type="component" value="Unassembled WGS sequence"/>
</dbReference>
<accession>A0A0B2SVC2</accession>
<reference evidence="1" key="1">
    <citation type="submission" date="2014-07" db="EMBL/GenBank/DDBJ databases">
        <title>Identification of a novel salt tolerance gene in wild soybean by whole-genome sequencing.</title>
        <authorList>
            <person name="Lam H.-M."/>
            <person name="Qi X."/>
            <person name="Li M.-W."/>
            <person name="Liu X."/>
            <person name="Xie M."/>
            <person name="Ni M."/>
            <person name="Xu X."/>
        </authorList>
    </citation>
    <scope>NUCLEOTIDE SEQUENCE [LARGE SCALE GENOMIC DNA]</scope>
    <source>
        <tissue evidence="1">Root</tissue>
    </source>
</reference>
<organism evidence="1">
    <name type="scientific">Glycine soja</name>
    <name type="common">Wild soybean</name>
    <dbReference type="NCBI Taxonomy" id="3848"/>
    <lineage>
        <taxon>Eukaryota</taxon>
        <taxon>Viridiplantae</taxon>
        <taxon>Streptophyta</taxon>
        <taxon>Embryophyta</taxon>
        <taxon>Tracheophyta</taxon>
        <taxon>Spermatophyta</taxon>
        <taxon>Magnoliopsida</taxon>
        <taxon>eudicotyledons</taxon>
        <taxon>Gunneridae</taxon>
        <taxon>Pentapetalae</taxon>
        <taxon>rosids</taxon>
        <taxon>fabids</taxon>
        <taxon>Fabales</taxon>
        <taxon>Fabaceae</taxon>
        <taxon>Papilionoideae</taxon>
        <taxon>50 kb inversion clade</taxon>
        <taxon>NPAAA clade</taxon>
        <taxon>indigoferoid/millettioid clade</taxon>
        <taxon>Phaseoleae</taxon>
        <taxon>Glycine</taxon>
        <taxon>Glycine subgen. Soja</taxon>
    </lineage>
</organism>
<proteinExistence type="predicted"/>
<dbReference type="PANTHER" id="PTHR24092">
    <property type="entry name" value="PROBABLE PHOSPHOLIPID-TRANSPORTING ATPASE"/>
    <property type="match status" value="1"/>
</dbReference>
<dbReference type="Gene3D" id="3.40.1110.10">
    <property type="entry name" value="Calcium-transporting ATPase, cytoplasmic domain N"/>
    <property type="match status" value="1"/>
</dbReference>
<keyword evidence="1" id="KW-0378">Hydrolase</keyword>
<name>A0A0B2SVC2_GLYSO</name>
<dbReference type="GO" id="GO:0140326">
    <property type="term" value="F:ATPase-coupled intramembrane lipid transporter activity"/>
    <property type="evidence" value="ECO:0007669"/>
    <property type="project" value="TreeGrafter"/>
</dbReference>
<dbReference type="AlphaFoldDB" id="A0A0B2SVC2"/>
<dbReference type="Pfam" id="PF13246">
    <property type="entry name" value="Cation_ATPase"/>
    <property type="match status" value="1"/>
</dbReference>
<dbReference type="EC" id="3.6.3.1" evidence="1"/>
<dbReference type="EMBL" id="KN639336">
    <property type="protein sequence ID" value="KHN48775.1"/>
    <property type="molecule type" value="Genomic_DNA"/>
</dbReference>
<gene>
    <name evidence="1" type="ORF">glysoja_045611</name>
</gene>
<sequence>MFERISQHGRQFEAETRDHIKRYSEAGLRTLVITYRELDEEEYKLWDNEFSKIKTTVTEDRDALVDAVVDKMERDLILLGATAVEDRLQKGKLSWAKIKLWILIGDKMETAVNIGYACSLLRQDMKHIVITLD</sequence>
<dbReference type="InterPro" id="IPR023299">
    <property type="entry name" value="ATPase_P-typ_cyto_dom_N"/>
</dbReference>
<dbReference type="GO" id="GO:0005886">
    <property type="term" value="C:plasma membrane"/>
    <property type="evidence" value="ECO:0007669"/>
    <property type="project" value="TreeGrafter"/>
</dbReference>
<evidence type="ECO:0000313" key="1">
    <source>
        <dbReference type="EMBL" id="KHN48775.1"/>
    </source>
</evidence>